<keyword evidence="1" id="KW-0472">Membrane</keyword>
<dbReference type="NCBIfam" id="NF038403">
    <property type="entry name" value="perm_prefix_1"/>
    <property type="match status" value="1"/>
</dbReference>
<dbReference type="OrthoDB" id="129852at2"/>
<keyword evidence="1" id="KW-1133">Transmembrane helix</keyword>
<keyword evidence="3" id="KW-1185">Reference proteome</keyword>
<keyword evidence="1" id="KW-0812">Transmembrane</keyword>
<name>A0A4Q7XXD0_9BACT</name>
<reference evidence="2 3" key="1">
    <citation type="submission" date="2019-02" db="EMBL/GenBank/DDBJ databases">
        <title>Genomic Encyclopedia of Archaeal and Bacterial Type Strains, Phase II (KMG-II): from individual species to whole genera.</title>
        <authorList>
            <person name="Goeker M."/>
        </authorList>
    </citation>
    <scope>NUCLEOTIDE SEQUENCE [LARGE SCALE GENOMIC DNA]</scope>
    <source>
        <strain evidence="2 3">DSM 18101</strain>
    </source>
</reference>
<evidence type="ECO:0000256" key="1">
    <source>
        <dbReference type="SAM" id="Phobius"/>
    </source>
</evidence>
<sequence>MFDWGRRRKQLLEEIEEHIAMETQDNMDAGMSADEARRAARTKFGNPMTAAENSREVWGGVWMERLAQDVRYAVRQLRRNPGFALTAVAVFALGLFASLSAGDGDDARR</sequence>
<accession>A0A4Q7XXD0</accession>
<comment type="caution">
    <text evidence="2">The sequence shown here is derived from an EMBL/GenBank/DDBJ whole genome shotgun (WGS) entry which is preliminary data.</text>
</comment>
<dbReference type="RefSeq" id="WP_130425454.1">
    <property type="nucleotide sequence ID" value="NZ_SHKW01000008.1"/>
</dbReference>
<dbReference type="InterPro" id="IPR047928">
    <property type="entry name" value="Perm_prefix_1"/>
</dbReference>
<proteinExistence type="predicted"/>
<protein>
    <submittedName>
        <fullName evidence="2">Uncharacterized protein</fullName>
    </submittedName>
</protein>
<gene>
    <name evidence="2" type="ORF">BDD14_6606</name>
</gene>
<feature type="transmembrane region" description="Helical" evidence="1">
    <location>
        <begin position="82"/>
        <end position="101"/>
    </location>
</feature>
<evidence type="ECO:0000313" key="3">
    <source>
        <dbReference type="Proteomes" id="UP000292958"/>
    </source>
</evidence>
<dbReference type="EMBL" id="SHKW01000008">
    <property type="protein sequence ID" value="RZU29017.1"/>
    <property type="molecule type" value="Genomic_DNA"/>
</dbReference>
<dbReference type="Proteomes" id="UP000292958">
    <property type="component" value="Unassembled WGS sequence"/>
</dbReference>
<organism evidence="2 3">
    <name type="scientific">Edaphobacter modestus</name>
    <dbReference type="NCBI Taxonomy" id="388466"/>
    <lineage>
        <taxon>Bacteria</taxon>
        <taxon>Pseudomonadati</taxon>
        <taxon>Acidobacteriota</taxon>
        <taxon>Terriglobia</taxon>
        <taxon>Terriglobales</taxon>
        <taxon>Acidobacteriaceae</taxon>
        <taxon>Edaphobacter</taxon>
    </lineage>
</organism>
<dbReference type="AlphaFoldDB" id="A0A4Q7XXD0"/>
<evidence type="ECO:0000313" key="2">
    <source>
        <dbReference type="EMBL" id="RZU29017.1"/>
    </source>
</evidence>